<dbReference type="InterPro" id="IPR045380">
    <property type="entry name" value="LD_TPept_scaffold_dom"/>
</dbReference>
<dbReference type="PANTHER" id="PTHR41533:SF2">
    <property type="entry name" value="BLR7131 PROTEIN"/>
    <property type="match status" value="1"/>
</dbReference>
<evidence type="ECO:0000256" key="8">
    <source>
        <dbReference type="SAM" id="SignalP"/>
    </source>
</evidence>
<evidence type="ECO:0000259" key="9">
    <source>
        <dbReference type="PROSITE" id="PS52029"/>
    </source>
</evidence>
<feature type="active site" description="Nucleophile" evidence="7">
    <location>
        <position position="472"/>
    </location>
</feature>
<dbReference type="Gene3D" id="2.40.440.10">
    <property type="entry name" value="L,D-transpeptidase catalytic domain-like"/>
    <property type="match status" value="1"/>
</dbReference>
<dbReference type="Pfam" id="PF03734">
    <property type="entry name" value="YkuD"/>
    <property type="match status" value="1"/>
</dbReference>
<keyword evidence="4 7" id="KW-0133">Cell shape</keyword>
<evidence type="ECO:0000313" key="11">
    <source>
        <dbReference type="Proteomes" id="UP000267223"/>
    </source>
</evidence>
<dbReference type="OrthoDB" id="9778545at2"/>
<accession>A0A3M9NQ60</accession>
<dbReference type="InterPro" id="IPR036365">
    <property type="entry name" value="PGBD-like_sf"/>
</dbReference>
<keyword evidence="6 7" id="KW-0961">Cell wall biogenesis/degradation</keyword>
<evidence type="ECO:0000256" key="7">
    <source>
        <dbReference type="PROSITE-ProRule" id="PRU01373"/>
    </source>
</evidence>
<feature type="signal peptide" evidence="8">
    <location>
        <begin position="1"/>
        <end position="21"/>
    </location>
</feature>
<keyword evidence="8" id="KW-0732">Signal</keyword>
<protein>
    <recommendedName>
        <fullName evidence="9">L,D-TPase catalytic domain-containing protein</fullName>
    </recommendedName>
</protein>
<dbReference type="InterPro" id="IPR005490">
    <property type="entry name" value="LD_TPept_cat_dom"/>
</dbReference>
<name>A0A3M9NQ60_9BACT</name>
<sequence>MLNKFKFINILCLSLAVVLFACNSHKTIKQKEIVKAPEKMDEQVSDNIKSVLDYAASSGGKINDSVQLSQFNLVNNFYTSNNFSGVWSKSEKWNSIADSMFDFIKNSMTYGLYPEDYHFSALQKIRSKIENDSLARMDAVVWTKADLMLTDAFMNTLKDLKEGRMVDDSASIVSDKKYIDSFFIPKIKKAITSNTLTSIFENAEPKNIYYTSLKEKLPDFVKNMDTTKYTYINFPYSDTVKFYTQLHERLVQSGITPVSAIASDSVSVSNEVKKYQAKHNLKIDGKPGQETIYRLNSYDFEKFRRIAVTLDRYKEFPEFPEKFLMVNIPSFALKVWDNDTVVLTSKVIVGKPSTPTPVLQSAISNMVTYPNWTIPESIIKKDILPALKVDPGYLASKGFSLVDYHGQLVDPYSVKWSKYKKGIPWKVVQGSGDDNALGIFKFNFSNPYSVYLHDTNQRYLFANSDRALSHGCVRVQKWEELAFFITKNDSLAAPKGHKISYNADSIKTWIANEDRKSIMVKKKLPLYIEYFTCEATKNKIAFYKDIYNKDQELEQKYFADKVL</sequence>
<dbReference type="EMBL" id="RJJR01000001">
    <property type="protein sequence ID" value="RNI39929.1"/>
    <property type="molecule type" value="Genomic_DNA"/>
</dbReference>
<dbReference type="SUPFAM" id="SSF47090">
    <property type="entry name" value="PGBD-like"/>
    <property type="match status" value="1"/>
</dbReference>
<dbReference type="RefSeq" id="WP_123118820.1">
    <property type="nucleotide sequence ID" value="NZ_RJJR01000001.1"/>
</dbReference>
<dbReference type="AlphaFoldDB" id="A0A3M9NQ60"/>
<dbReference type="Proteomes" id="UP000267223">
    <property type="component" value="Unassembled WGS sequence"/>
</dbReference>
<evidence type="ECO:0000256" key="1">
    <source>
        <dbReference type="ARBA" id="ARBA00004752"/>
    </source>
</evidence>
<dbReference type="SUPFAM" id="SSF141523">
    <property type="entry name" value="L,D-transpeptidase catalytic domain-like"/>
    <property type="match status" value="1"/>
</dbReference>
<gene>
    <name evidence="10" type="ORF">EFY79_01100</name>
</gene>
<comment type="caution">
    <text evidence="10">The sequence shown here is derived from an EMBL/GenBank/DDBJ whole genome shotgun (WGS) entry which is preliminary data.</text>
</comment>
<dbReference type="PANTHER" id="PTHR41533">
    <property type="entry name" value="L,D-TRANSPEPTIDASE HI_1667-RELATED"/>
    <property type="match status" value="1"/>
</dbReference>
<dbReference type="GO" id="GO:0009252">
    <property type="term" value="P:peptidoglycan biosynthetic process"/>
    <property type="evidence" value="ECO:0007669"/>
    <property type="project" value="UniProtKB-UniPathway"/>
</dbReference>
<comment type="similarity">
    <text evidence="2">Belongs to the YkuD family.</text>
</comment>
<reference evidence="10 11" key="1">
    <citation type="submission" date="2018-11" db="EMBL/GenBank/DDBJ databases">
        <title>Draft genome sequence of Ferruginibacter sp. BO-59.</title>
        <authorList>
            <person name="Im W.T."/>
        </authorList>
    </citation>
    <scope>NUCLEOTIDE SEQUENCE [LARGE SCALE GENOMIC DNA]</scope>
    <source>
        <strain evidence="10 11">BO-59</strain>
    </source>
</reference>
<feature type="active site" description="Proton donor/acceptor" evidence="7">
    <location>
        <position position="453"/>
    </location>
</feature>
<dbReference type="GO" id="GO:0008360">
    <property type="term" value="P:regulation of cell shape"/>
    <property type="evidence" value="ECO:0007669"/>
    <property type="project" value="UniProtKB-UniRule"/>
</dbReference>
<dbReference type="GO" id="GO:0004180">
    <property type="term" value="F:carboxypeptidase activity"/>
    <property type="evidence" value="ECO:0007669"/>
    <property type="project" value="UniProtKB-ARBA"/>
</dbReference>
<evidence type="ECO:0000256" key="5">
    <source>
        <dbReference type="ARBA" id="ARBA00022984"/>
    </source>
</evidence>
<dbReference type="CDD" id="cd16913">
    <property type="entry name" value="YkuD_like"/>
    <property type="match status" value="1"/>
</dbReference>
<evidence type="ECO:0000256" key="3">
    <source>
        <dbReference type="ARBA" id="ARBA00022679"/>
    </source>
</evidence>
<dbReference type="UniPathway" id="UPA00219"/>
<dbReference type="PROSITE" id="PS51257">
    <property type="entry name" value="PROKAR_LIPOPROTEIN"/>
    <property type="match status" value="1"/>
</dbReference>
<organism evidence="10 11">
    <name type="scientific">Hanamia caeni</name>
    <dbReference type="NCBI Taxonomy" id="2294116"/>
    <lineage>
        <taxon>Bacteria</taxon>
        <taxon>Pseudomonadati</taxon>
        <taxon>Bacteroidota</taxon>
        <taxon>Chitinophagia</taxon>
        <taxon>Chitinophagales</taxon>
        <taxon>Chitinophagaceae</taxon>
        <taxon>Hanamia</taxon>
    </lineage>
</organism>
<dbReference type="GO" id="GO:0071555">
    <property type="term" value="P:cell wall organization"/>
    <property type="evidence" value="ECO:0007669"/>
    <property type="project" value="UniProtKB-UniRule"/>
</dbReference>
<dbReference type="GO" id="GO:0016740">
    <property type="term" value="F:transferase activity"/>
    <property type="evidence" value="ECO:0007669"/>
    <property type="project" value="UniProtKB-KW"/>
</dbReference>
<evidence type="ECO:0000256" key="6">
    <source>
        <dbReference type="ARBA" id="ARBA00023316"/>
    </source>
</evidence>
<evidence type="ECO:0000256" key="4">
    <source>
        <dbReference type="ARBA" id="ARBA00022960"/>
    </source>
</evidence>
<dbReference type="Pfam" id="PF20142">
    <property type="entry name" value="Scaffold"/>
    <property type="match status" value="1"/>
</dbReference>
<evidence type="ECO:0000313" key="10">
    <source>
        <dbReference type="EMBL" id="RNI39929.1"/>
    </source>
</evidence>
<proteinExistence type="inferred from homology"/>
<feature type="domain" description="L,D-TPase catalytic" evidence="9">
    <location>
        <begin position="322"/>
        <end position="502"/>
    </location>
</feature>
<dbReference type="InterPro" id="IPR052905">
    <property type="entry name" value="LD-transpeptidase_YkuD-like"/>
</dbReference>
<evidence type="ECO:0000256" key="2">
    <source>
        <dbReference type="ARBA" id="ARBA00005992"/>
    </source>
</evidence>
<dbReference type="PROSITE" id="PS52029">
    <property type="entry name" value="LD_TPASE"/>
    <property type="match status" value="1"/>
</dbReference>
<keyword evidence="5 7" id="KW-0573">Peptidoglycan synthesis</keyword>
<keyword evidence="11" id="KW-1185">Reference proteome</keyword>
<feature type="chain" id="PRO_5018268731" description="L,D-TPase catalytic domain-containing protein" evidence="8">
    <location>
        <begin position="22"/>
        <end position="563"/>
    </location>
</feature>
<comment type="pathway">
    <text evidence="1 7">Cell wall biogenesis; peptidoglycan biosynthesis.</text>
</comment>
<dbReference type="InterPro" id="IPR038063">
    <property type="entry name" value="Transpep_catalytic_dom"/>
</dbReference>
<keyword evidence="3" id="KW-0808">Transferase</keyword>